<dbReference type="Proteomes" id="UP000799772">
    <property type="component" value="Unassembled WGS sequence"/>
</dbReference>
<feature type="region of interest" description="Disordered" evidence="1">
    <location>
        <begin position="49"/>
        <end position="72"/>
    </location>
</feature>
<proteinExistence type="predicted"/>
<feature type="compositionally biased region" description="Polar residues" evidence="1">
    <location>
        <begin position="53"/>
        <end position="71"/>
    </location>
</feature>
<name>A0A9P4IHH8_9PEZI</name>
<evidence type="ECO:0000313" key="3">
    <source>
        <dbReference type="Proteomes" id="UP000799772"/>
    </source>
</evidence>
<evidence type="ECO:0000313" key="2">
    <source>
        <dbReference type="EMBL" id="KAF2099390.1"/>
    </source>
</evidence>
<gene>
    <name evidence="2" type="ORF">NA57DRAFT_55360</name>
</gene>
<reference evidence="2" key="1">
    <citation type="journal article" date="2020" name="Stud. Mycol.">
        <title>101 Dothideomycetes genomes: a test case for predicting lifestyles and emergence of pathogens.</title>
        <authorList>
            <person name="Haridas S."/>
            <person name="Albert R."/>
            <person name="Binder M."/>
            <person name="Bloem J."/>
            <person name="Labutti K."/>
            <person name="Salamov A."/>
            <person name="Andreopoulos B."/>
            <person name="Baker S."/>
            <person name="Barry K."/>
            <person name="Bills G."/>
            <person name="Bluhm B."/>
            <person name="Cannon C."/>
            <person name="Castanera R."/>
            <person name="Culley D."/>
            <person name="Daum C."/>
            <person name="Ezra D."/>
            <person name="Gonzalez J."/>
            <person name="Henrissat B."/>
            <person name="Kuo A."/>
            <person name="Liang C."/>
            <person name="Lipzen A."/>
            <person name="Lutzoni F."/>
            <person name="Magnuson J."/>
            <person name="Mondo S."/>
            <person name="Nolan M."/>
            <person name="Ohm R."/>
            <person name="Pangilinan J."/>
            <person name="Park H.-J."/>
            <person name="Ramirez L."/>
            <person name="Alfaro M."/>
            <person name="Sun H."/>
            <person name="Tritt A."/>
            <person name="Yoshinaga Y."/>
            <person name="Zwiers L.-H."/>
            <person name="Turgeon B."/>
            <person name="Goodwin S."/>
            <person name="Spatafora J."/>
            <person name="Crous P."/>
            <person name="Grigoriev I."/>
        </authorList>
    </citation>
    <scope>NUCLEOTIDE SEQUENCE</scope>
    <source>
        <strain evidence="2">CBS 133067</strain>
    </source>
</reference>
<dbReference type="OrthoDB" id="5377226at2759"/>
<comment type="caution">
    <text evidence="2">The sequence shown here is derived from an EMBL/GenBank/DDBJ whole genome shotgun (WGS) entry which is preliminary data.</text>
</comment>
<organism evidence="2 3">
    <name type="scientific">Rhizodiscina lignyota</name>
    <dbReference type="NCBI Taxonomy" id="1504668"/>
    <lineage>
        <taxon>Eukaryota</taxon>
        <taxon>Fungi</taxon>
        <taxon>Dikarya</taxon>
        <taxon>Ascomycota</taxon>
        <taxon>Pezizomycotina</taxon>
        <taxon>Dothideomycetes</taxon>
        <taxon>Pleosporomycetidae</taxon>
        <taxon>Aulographales</taxon>
        <taxon>Rhizodiscinaceae</taxon>
        <taxon>Rhizodiscina</taxon>
    </lineage>
</organism>
<evidence type="ECO:0000256" key="1">
    <source>
        <dbReference type="SAM" id="MobiDB-lite"/>
    </source>
</evidence>
<protein>
    <submittedName>
        <fullName evidence="2">Uncharacterized protein</fullName>
    </submittedName>
</protein>
<dbReference type="AlphaFoldDB" id="A0A9P4IHH8"/>
<keyword evidence="3" id="KW-1185">Reference proteome</keyword>
<sequence>MYITSELFLTPDSPNCGHHDKFTSWDAMPGATIRPVPLEVLGKRKRRLDAVETSKQNASPLRSKSWPQDQKQALPYPASDVAIVQTMHTDSHSLRPILESPHNDETPEIHPSKIRRKILPPKLHCVVLSEKASGNKAPPRPPSISPVLQPCHICHKAPKLKTDLDAYIDCSRCNERTCYICIRQCVGGCQGNTICSGCCVEEGEDGTVFCLGCLAAGIDLDMDG</sequence>
<accession>A0A9P4IHH8</accession>
<dbReference type="EMBL" id="ML978125">
    <property type="protein sequence ID" value="KAF2099390.1"/>
    <property type="molecule type" value="Genomic_DNA"/>
</dbReference>